<feature type="transmembrane region" description="Helical" evidence="8">
    <location>
        <begin position="373"/>
        <end position="392"/>
    </location>
</feature>
<dbReference type="RefSeq" id="WP_274154034.1">
    <property type="nucleotide sequence ID" value="NZ_CP117812.1"/>
</dbReference>
<keyword evidence="6 8" id="KW-1133">Transmembrane helix</keyword>
<protein>
    <submittedName>
        <fullName evidence="10">Iron ABC transporter permease</fullName>
    </submittedName>
</protein>
<keyword evidence="5 8" id="KW-0812">Transmembrane</keyword>
<evidence type="ECO:0000259" key="9">
    <source>
        <dbReference type="PROSITE" id="PS50928"/>
    </source>
</evidence>
<feature type="domain" description="ABC transmembrane type-1" evidence="9">
    <location>
        <begin position="32"/>
        <end position="230"/>
    </location>
</feature>
<organism evidence="10 11">
    <name type="scientific">Lentisphaera profundi</name>
    <dbReference type="NCBI Taxonomy" id="1658616"/>
    <lineage>
        <taxon>Bacteria</taxon>
        <taxon>Pseudomonadati</taxon>
        <taxon>Lentisphaerota</taxon>
        <taxon>Lentisphaeria</taxon>
        <taxon>Lentisphaerales</taxon>
        <taxon>Lentisphaeraceae</taxon>
        <taxon>Lentisphaera</taxon>
    </lineage>
</organism>
<feature type="transmembrane region" description="Helical" evidence="8">
    <location>
        <begin position="214"/>
        <end position="234"/>
    </location>
</feature>
<evidence type="ECO:0000256" key="4">
    <source>
        <dbReference type="ARBA" id="ARBA00022519"/>
    </source>
</evidence>
<feature type="transmembrane region" description="Helical" evidence="8">
    <location>
        <begin position="346"/>
        <end position="367"/>
    </location>
</feature>
<keyword evidence="2 8" id="KW-0813">Transport</keyword>
<dbReference type="PANTHER" id="PTHR43357:SF3">
    <property type="entry name" value="FE(3+)-TRANSPORT SYSTEM PERMEASE PROTEIN FBPB 2"/>
    <property type="match status" value="1"/>
</dbReference>
<evidence type="ECO:0000313" key="11">
    <source>
        <dbReference type="Proteomes" id="UP001214250"/>
    </source>
</evidence>
<dbReference type="Pfam" id="PF00528">
    <property type="entry name" value="BPD_transp_1"/>
    <property type="match status" value="2"/>
</dbReference>
<feature type="transmembrane region" description="Helical" evidence="8">
    <location>
        <begin position="36"/>
        <end position="55"/>
    </location>
</feature>
<evidence type="ECO:0000313" key="10">
    <source>
        <dbReference type="EMBL" id="WDE99174.1"/>
    </source>
</evidence>
<comment type="subcellular location">
    <subcellularLocation>
        <location evidence="1">Cell inner membrane</location>
        <topology evidence="1">Multi-pass membrane protein</topology>
    </subcellularLocation>
    <subcellularLocation>
        <location evidence="8">Cell membrane</location>
        <topology evidence="8">Multi-pass membrane protein</topology>
    </subcellularLocation>
</comment>
<feature type="transmembrane region" description="Helical" evidence="8">
    <location>
        <begin position="472"/>
        <end position="494"/>
    </location>
</feature>
<gene>
    <name evidence="10" type="ORF">PQO03_15170</name>
</gene>
<dbReference type="SUPFAM" id="SSF161098">
    <property type="entry name" value="MetI-like"/>
    <property type="match status" value="2"/>
</dbReference>
<dbReference type="InterPro" id="IPR035906">
    <property type="entry name" value="MetI-like_sf"/>
</dbReference>
<evidence type="ECO:0000256" key="5">
    <source>
        <dbReference type="ARBA" id="ARBA00022692"/>
    </source>
</evidence>
<evidence type="ECO:0000256" key="1">
    <source>
        <dbReference type="ARBA" id="ARBA00004429"/>
    </source>
</evidence>
<feature type="transmembrane region" description="Helical" evidence="8">
    <location>
        <begin position="255"/>
        <end position="283"/>
    </location>
</feature>
<feature type="transmembrane region" description="Helical" evidence="8">
    <location>
        <begin position="157"/>
        <end position="182"/>
    </location>
</feature>
<dbReference type="Gene3D" id="1.10.3720.10">
    <property type="entry name" value="MetI-like"/>
    <property type="match status" value="2"/>
</dbReference>
<name>A0ABY7W2I2_9BACT</name>
<feature type="domain" description="ABC transmembrane type-1" evidence="9">
    <location>
        <begin position="300"/>
        <end position="493"/>
    </location>
</feature>
<dbReference type="PROSITE" id="PS50928">
    <property type="entry name" value="ABC_TM1"/>
    <property type="match status" value="2"/>
</dbReference>
<dbReference type="PANTHER" id="PTHR43357">
    <property type="entry name" value="INNER MEMBRANE ABC TRANSPORTER PERMEASE PROTEIN YDCV"/>
    <property type="match status" value="1"/>
</dbReference>
<feature type="transmembrane region" description="Helical" evidence="8">
    <location>
        <begin position="430"/>
        <end position="452"/>
    </location>
</feature>
<comment type="similarity">
    <text evidence="8">Belongs to the binding-protein-dependent transport system permease family.</text>
</comment>
<sequence length="503" mass="56373">MLLPLYVSLKDVLNSNYDLRALFETRDLYPTIGRSLLLASLTAIGGAFIAVPQAYFLSRYKIPMKKLWLILCVLPLVFPSYISAYSYLAAFDNMGFYENITGWKFPFKISGSLFGTWMSMTLVNSPLIFLMTYAALQRQSPSCEESARLLGSNSFQIFTRITLPSLKIPIASGMLLVCLYTLSDFGTPSILNYKTLTYYIFQHLDRGSFDRASFFALILIVIAFFFLQLEVYMTRRRSLITDNKSRHISHYCSPLKTTVILSFFSASVFLSCLLPLATILYWFSKGKSELMFNKELFSAASNSSILAVAAAIIATLFAIPTAWCAIRKKGLFGKFADRISFLGNMFPGLVIGLAFVSFFVSFNIFGYSFYQTLWLPILGCAIRFLPQAVSSVKTSLVQINPRLEEASQVLGHSDFHTKLKITAPLLRPGVLAGFALVFISTLKELPITLLLAEPGKFYLTQNIWNLIDDAEYSRVAAPALLLLGISCISLYFILNQKLINSDD</sequence>
<feature type="transmembrane region" description="Helical" evidence="8">
    <location>
        <begin position="114"/>
        <end position="136"/>
    </location>
</feature>
<feature type="transmembrane region" description="Helical" evidence="8">
    <location>
        <begin position="303"/>
        <end position="326"/>
    </location>
</feature>
<dbReference type="CDD" id="cd06261">
    <property type="entry name" value="TM_PBP2"/>
    <property type="match status" value="2"/>
</dbReference>
<keyword evidence="7 8" id="KW-0472">Membrane</keyword>
<dbReference type="EMBL" id="CP117812">
    <property type="protein sequence ID" value="WDE99174.1"/>
    <property type="molecule type" value="Genomic_DNA"/>
</dbReference>
<proteinExistence type="inferred from homology"/>
<keyword evidence="3" id="KW-1003">Cell membrane</keyword>
<feature type="transmembrane region" description="Helical" evidence="8">
    <location>
        <begin position="67"/>
        <end position="88"/>
    </location>
</feature>
<dbReference type="InterPro" id="IPR000515">
    <property type="entry name" value="MetI-like"/>
</dbReference>
<evidence type="ECO:0000256" key="6">
    <source>
        <dbReference type="ARBA" id="ARBA00022989"/>
    </source>
</evidence>
<keyword evidence="11" id="KW-1185">Reference proteome</keyword>
<accession>A0ABY7W2I2</accession>
<evidence type="ECO:0000256" key="7">
    <source>
        <dbReference type="ARBA" id="ARBA00023136"/>
    </source>
</evidence>
<keyword evidence="4" id="KW-0997">Cell inner membrane</keyword>
<dbReference type="Proteomes" id="UP001214250">
    <property type="component" value="Chromosome 2"/>
</dbReference>
<reference evidence="10 11" key="1">
    <citation type="submission" date="2023-02" db="EMBL/GenBank/DDBJ databases">
        <title>Genome sequence of Lentisphaera profundi SAORIC-696.</title>
        <authorList>
            <person name="Kim e."/>
            <person name="Cho J.-C."/>
            <person name="Choi A."/>
            <person name="Kang I."/>
        </authorList>
    </citation>
    <scope>NUCLEOTIDE SEQUENCE [LARGE SCALE GENOMIC DNA]</scope>
    <source>
        <strain evidence="10 11">SAORIC-696</strain>
    </source>
</reference>
<evidence type="ECO:0000256" key="3">
    <source>
        <dbReference type="ARBA" id="ARBA00022475"/>
    </source>
</evidence>
<evidence type="ECO:0000256" key="8">
    <source>
        <dbReference type="RuleBase" id="RU363032"/>
    </source>
</evidence>
<evidence type="ECO:0000256" key="2">
    <source>
        <dbReference type="ARBA" id="ARBA00022448"/>
    </source>
</evidence>